<dbReference type="Proteomes" id="UP000026961">
    <property type="component" value="Chromosome 7"/>
</dbReference>
<reference evidence="6" key="2">
    <citation type="submission" date="2018-05" db="EMBL/GenBank/DDBJ databases">
        <title>OgluRS3 (Oryza glumaepatula Reference Sequence Version 3).</title>
        <authorList>
            <person name="Zhang J."/>
            <person name="Kudrna D."/>
            <person name="Lee S."/>
            <person name="Talag J."/>
            <person name="Welchert J."/>
            <person name="Wing R.A."/>
        </authorList>
    </citation>
    <scope>NUCLEOTIDE SEQUENCE [LARGE SCALE GENOMIC DNA]</scope>
</reference>
<name>A0A0E0AHL6_9ORYZ</name>
<keyword evidence="2" id="KW-0238">DNA-binding</keyword>
<dbReference type="eggNOG" id="KOG0048">
    <property type="taxonomic scope" value="Eukaryota"/>
</dbReference>
<evidence type="ECO:0000256" key="3">
    <source>
        <dbReference type="SAM" id="MobiDB-lite"/>
    </source>
</evidence>
<dbReference type="InterPro" id="IPR017930">
    <property type="entry name" value="Myb_dom"/>
</dbReference>
<dbReference type="InterPro" id="IPR050560">
    <property type="entry name" value="MYB_TF"/>
</dbReference>
<proteinExistence type="predicted"/>
<feature type="region of interest" description="Disordered" evidence="3">
    <location>
        <begin position="331"/>
        <end position="365"/>
    </location>
</feature>
<evidence type="ECO:0000256" key="2">
    <source>
        <dbReference type="ARBA" id="ARBA00023125"/>
    </source>
</evidence>
<organism evidence="6">
    <name type="scientific">Oryza glumipatula</name>
    <dbReference type="NCBI Taxonomy" id="40148"/>
    <lineage>
        <taxon>Eukaryota</taxon>
        <taxon>Viridiplantae</taxon>
        <taxon>Streptophyta</taxon>
        <taxon>Embryophyta</taxon>
        <taxon>Tracheophyta</taxon>
        <taxon>Spermatophyta</taxon>
        <taxon>Magnoliopsida</taxon>
        <taxon>Liliopsida</taxon>
        <taxon>Poales</taxon>
        <taxon>Poaceae</taxon>
        <taxon>BOP clade</taxon>
        <taxon>Oryzoideae</taxon>
        <taxon>Oryzeae</taxon>
        <taxon>Oryzinae</taxon>
        <taxon>Oryza</taxon>
    </lineage>
</organism>
<feature type="domain" description="HTH myb-type" evidence="5">
    <location>
        <begin position="157"/>
        <end position="203"/>
    </location>
</feature>
<evidence type="ECO:0000313" key="6">
    <source>
        <dbReference type="EnsemblPlants" id="OGLUM07G07870.1"/>
    </source>
</evidence>
<dbReference type="PROSITE" id="PS51294">
    <property type="entry name" value="HTH_MYB"/>
    <property type="match status" value="2"/>
</dbReference>
<keyword evidence="1" id="KW-0677">Repeat</keyword>
<dbReference type="GO" id="GO:0000981">
    <property type="term" value="F:DNA-binding transcription factor activity, RNA polymerase II-specific"/>
    <property type="evidence" value="ECO:0007669"/>
    <property type="project" value="TreeGrafter"/>
</dbReference>
<feature type="domain" description="HTH myb-type" evidence="5">
    <location>
        <begin position="89"/>
        <end position="144"/>
    </location>
</feature>
<protein>
    <submittedName>
        <fullName evidence="6">Uncharacterized protein</fullName>
    </submittedName>
</protein>
<dbReference type="FunFam" id="1.10.10.60:FF:000010">
    <property type="entry name" value="Transcriptional activator Myb isoform A"/>
    <property type="match status" value="1"/>
</dbReference>
<dbReference type="GO" id="GO:0005634">
    <property type="term" value="C:nucleus"/>
    <property type="evidence" value="ECO:0007669"/>
    <property type="project" value="TreeGrafter"/>
</dbReference>
<dbReference type="SMART" id="SM00717">
    <property type="entry name" value="SANT"/>
    <property type="match status" value="2"/>
</dbReference>
<evidence type="ECO:0000313" key="7">
    <source>
        <dbReference type="Proteomes" id="UP000026961"/>
    </source>
</evidence>
<evidence type="ECO:0000259" key="5">
    <source>
        <dbReference type="PROSITE" id="PS51294"/>
    </source>
</evidence>
<dbReference type="GO" id="GO:0000978">
    <property type="term" value="F:RNA polymerase II cis-regulatory region sequence-specific DNA binding"/>
    <property type="evidence" value="ECO:0007669"/>
    <property type="project" value="TreeGrafter"/>
</dbReference>
<keyword evidence="7" id="KW-1185">Reference proteome</keyword>
<dbReference type="Gene3D" id="1.10.10.60">
    <property type="entry name" value="Homeodomain-like"/>
    <property type="match status" value="2"/>
</dbReference>
<dbReference type="AlphaFoldDB" id="A0A0E0AHL6"/>
<dbReference type="PANTHER" id="PTHR45614">
    <property type="entry name" value="MYB PROTEIN-RELATED"/>
    <property type="match status" value="1"/>
</dbReference>
<dbReference type="PROSITE" id="PS50090">
    <property type="entry name" value="MYB_LIKE"/>
    <property type="match status" value="2"/>
</dbReference>
<dbReference type="SUPFAM" id="SSF46689">
    <property type="entry name" value="Homeodomain-like"/>
    <property type="match status" value="1"/>
</dbReference>
<dbReference type="Gramene" id="OGLUM07G07870.1">
    <property type="protein sequence ID" value="OGLUM07G07870.1"/>
    <property type="gene ID" value="OGLUM07G07870"/>
</dbReference>
<evidence type="ECO:0000256" key="1">
    <source>
        <dbReference type="ARBA" id="ARBA00022737"/>
    </source>
</evidence>
<dbReference type="HOGENOM" id="CLU_056642_0_0_1"/>
<dbReference type="InterPro" id="IPR009057">
    <property type="entry name" value="Homeodomain-like_sf"/>
</dbReference>
<evidence type="ECO:0000259" key="4">
    <source>
        <dbReference type="PROSITE" id="PS50090"/>
    </source>
</evidence>
<dbReference type="STRING" id="40148.A0A0E0AHL6"/>
<dbReference type="PANTHER" id="PTHR45614:SF273">
    <property type="entry name" value="MYB DOMAIN PROTEIN 100-RELATED"/>
    <property type="match status" value="1"/>
</dbReference>
<feature type="compositionally biased region" description="Basic residues" evidence="3">
    <location>
        <begin position="341"/>
        <end position="358"/>
    </location>
</feature>
<sequence length="365" mass="40317">MATDRMPDSHFMASSNGGACYQNTRGTPITMGVPNLGCLVASIGMAPSSSLMPERGLATANYNLVANFPEDAAVVPQQQQLQAASSNSNSGLIKGGWTREEDEVLRQMVRHHGDRKWAEIAKSLPGRIGKQCRERWTNHLHRTLRYGSCDIPLNGIWTEEEDRKLIRAHQTYGNRWSAIARSLPGWSENTVKNRWNATKRSLNSKCRLRKKNSEQVVPRQPSLLKEYIHSCQHPLPNETAPPASFDIGGYGTGGTIGASPTLPTVHVLGGSTPLGLVMFLDLLNQATPHPPQPDLNLLNITPVVPHLNTSGYCQLDARGNCSGATVVWPAAGATPRDQRPGRPKQRRHQWQNRRHGQQWRHPDGV</sequence>
<reference evidence="6" key="1">
    <citation type="submission" date="2015-04" db="UniProtKB">
        <authorList>
            <consortium name="EnsemblPlants"/>
        </authorList>
    </citation>
    <scope>IDENTIFICATION</scope>
</reference>
<dbReference type="Pfam" id="PF00249">
    <property type="entry name" value="Myb_DNA-binding"/>
    <property type="match status" value="2"/>
</dbReference>
<feature type="domain" description="Myb-like" evidence="4">
    <location>
        <begin position="89"/>
        <end position="140"/>
    </location>
</feature>
<dbReference type="CDD" id="cd00167">
    <property type="entry name" value="SANT"/>
    <property type="match status" value="2"/>
</dbReference>
<dbReference type="InterPro" id="IPR001005">
    <property type="entry name" value="SANT/Myb"/>
</dbReference>
<feature type="domain" description="Myb-like" evidence="4">
    <location>
        <begin position="155"/>
        <end position="199"/>
    </location>
</feature>
<accession>A0A0E0AHL6</accession>
<dbReference type="EnsemblPlants" id="OGLUM07G07870.1">
    <property type="protein sequence ID" value="OGLUM07G07870.1"/>
    <property type="gene ID" value="OGLUM07G07870"/>
</dbReference>